<protein>
    <recommendedName>
        <fullName evidence="3">RNA-directed DNA polymerase from mobile element jockey</fullName>
    </recommendedName>
</protein>
<gene>
    <name evidence="1" type="ORF">EVAR_9972_1</name>
</gene>
<proteinExistence type="predicted"/>
<dbReference type="OrthoDB" id="10065625at2759"/>
<reference evidence="1 2" key="1">
    <citation type="journal article" date="2019" name="Commun. Biol.">
        <title>The bagworm genome reveals a unique fibroin gene that provides high tensile strength.</title>
        <authorList>
            <person name="Kono N."/>
            <person name="Nakamura H."/>
            <person name="Ohtoshi R."/>
            <person name="Tomita M."/>
            <person name="Numata K."/>
            <person name="Arakawa K."/>
        </authorList>
    </citation>
    <scope>NUCLEOTIDE SEQUENCE [LARGE SCALE GENOMIC DNA]</scope>
</reference>
<evidence type="ECO:0000313" key="1">
    <source>
        <dbReference type="EMBL" id="GBP16391.1"/>
    </source>
</evidence>
<dbReference type="Proteomes" id="UP000299102">
    <property type="component" value="Unassembled WGS sequence"/>
</dbReference>
<dbReference type="AlphaFoldDB" id="A0A4C1TQX3"/>
<evidence type="ECO:0008006" key="3">
    <source>
        <dbReference type="Google" id="ProtNLM"/>
    </source>
</evidence>
<name>A0A4C1TQX3_EUMVA</name>
<organism evidence="1 2">
    <name type="scientific">Eumeta variegata</name>
    <name type="common">Bagworm moth</name>
    <name type="synonym">Eumeta japonica</name>
    <dbReference type="NCBI Taxonomy" id="151549"/>
    <lineage>
        <taxon>Eukaryota</taxon>
        <taxon>Metazoa</taxon>
        <taxon>Ecdysozoa</taxon>
        <taxon>Arthropoda</taxon>
        <taxon>Hexapoda</taxon>
        <taxon>Insecta</taxon>
        <taxon>Pterygota</taxon>
        <taxon>Neoptera</taxon>
        <taxon>Endopterygota</taxon>
        <taxon>Lepidoptera</taxon>
        <taxon>Glossata</taxon>
        <taxon>Ditrysia</taxon>
        <taxon>Tineoidea</taxon>
        <taxon>Psychidae</taxon>
        <taxon>Oiketicinae</taxon>
        <taxon>Eumeta</taxon>
    </lineage>
</organism>
<sequence length="152" mass="17193">MLALYADDSAYFASSRRADLAAKRIQHVFDLLPEWLDKWRMAVNVNKTAALLTGSQRNMPDKLRLRGQACCARKTTPDSRLQITHQDKTSDLQMLHHTLPPDLRCTGLVCPLLTTAASTSPGPAEYNAPYDCASRVVRQKRRDRQRLESQNL</sequence>
<accession>A0A4C1TQX3</accession>
<keyword evidence="2" id="KW-1185">Reference proteome</keyword>
<dbReference type="EMBL" id="BGZK01000079">
    <property type="protein sequence ID" value="GBP16391.1"/>
    <property type="molecule type" value="Genomic_DNA"/>
</dbReference>
<evidence type="ECO:0000313" key="2">
    <source>
        <dbReference type="Proteomes" id="UP000299102"/>
    </source>
</evidence>
<comment type="caution">
    <text evidence="1">The sequence shown here is derived from an EMBL/GenBank/DDBJ whole genome shotgun (WGS) entry which is preliminary data.</text>
</comment>